<organism evidence="2 3">
    <name type="scientific">Hyella patelloides LEGE 07179</name>
    <dbReference type="NCBI Taxonomy" id="945734"/>
    <lineage>
        <taxon>Bacteria</taxon>
        <taxon>Bacillati</taxon>
        <taxon>Cyanobacteriota</taxon>
        <taxon>Cyanophyceae</taxon>
        <taxon>Pleurocapsales</taxon>
        <taxon>Hyellaceae</taxon>
        <taxon>Hyella</taxon>
    </lineage>
</organism>
<name>A0A563VRF6_9CYAN</name>
<dbReference type="AlphaFoldDB" id="A0A563VRF6"/>
<protein>
    <submittedName>
        <fullName evidence="2">Uncharacterized protein</fullName>
    </submittedName>
</protein>
<dbReference type="Proteomes" id="UP000320055">
    <property type="component" value="Unassembled WGS sequence"/>
</dbReference>
<keyword evidence="3" id="KW-1185">Reference proteome</keyword>
<gene>
    <name evidence="2" type="ORF">H1P_230055</name>
</gene>
<keyword evidence="1" id="KW-1133">Transmembrane helix</keyword>
<reference evidence="2 3" key="1">
    <citation type="submission" date="2019-01" db="EMBL/GenBank/DDBJ databases">
        <authorList>
            <person name="Brito A."/>
        </authorList>
    </citation>
    <scope>NUCLEOTIDE SEQUENCE [LARGE SCALE GENOMIC DNA]</scope>
    <source>
        <strain evidence="2">1</strain>
    </source>
</reference>
<evidence type="ECO:0000313" key="3">
    <source>
        <dbReference type="Proteomes" id="UP000320055"/>
    </source>
</evidence>
<dbReference type="EMBL" id="CAACVJ010000146">
    <property type="protein sequence ID" value="VEP13991.1"/>
    <property type="molecule type" value="Genomic_DNA"/>
</dbReference>
<dbReference type="RefSeq" id="WP_186375844.1">
    <property type="nucleotide sequence ID" value="NZ_LR213784.1"/>
</dbReference>
<feature type="transmembrane region" description="Helical" evidence="1">
    <location>
        <begin position="44"/>
        <end position="65"/>
    </location>
</feature>
<keyword evidence="1" id="KW-0472">Membrane</keyword>
<evidence type="ECO:0000313" key="2">
    <source>
        <dbReference type="EMBL" id="VEP13991.1"/>
    </source>
</evidence>
<sequence>MQNEIVTNSNTQLIFLVFGLPIIGLIYCGLGIAAMASFSIIREYALISGLLFILIPFTIAASIWIRASAKAYRR</sequence>
<accession>A0A563VRF6</accession>
<evidence type="ECO:0000256" key="1">
    <source>
        <dbReference type="SAM" id="Phobius"/>
    </source>
</evidence>
<proteinExistence type="predicted"/>
<keyword evidence="1" id="KW-0812">Transmembrane</keyword>
<feature type="transmembrane region" description="Helical" evidence="1">
    <location>
        <begin position="12"/>
        <end position="38"/>
    </location>
</feature>